<comment type="pathway">
    <text evidence="16 17">Isoprenoid biosynthesis; isopentenyl diphosphate biosynthesis via mevalonate pathway; isopentenyl diphosphate from (R)-mevalonate: step 1/3.</text>
</comment>
<accession>A0A2T2PDK5</accession>
<organism evidence="20 21">
    <name type="scientific">Corynespora cassiicola Philippines</name>
    <dbReference type="NCBI Taxonomy" id="1448308"/>
    <lineage>
        <taxon>Eukaryota</taxon>
        <taxon>Fungi</taxon>
        <taxon>Dikarya</taxon>
        <taxon>Ascomycota</taxon>
        <taxon>Pezizomycotina</taxon>
        <taxon>Dothideomycetes</taxon>
        <taxon>Pleosporomycetidae</taxon>
        <taxon>Pleosporales</taxon>
        <taxon>Corynesporascaceae</taxon>
        <taxon>Corynespora</taxon>
    </lineage>
</organism>
<dbReference type="GO" id="GO:0005829">
    <property type="term" value="C:cytosol"/>
    <property type="evidence" value="ECO:0007669"/>
    <property type="project" value="TreeGrafter"/>
</dbReference>
<keyword evidence="5 17" id="KW-0444">Lipid biosynthesis</keyword>
<dbReference type="PRINTS" id="PR00959">
    <property type="entry name" value="MEVGALKINASE"/>
</dbReference>
<evidence type="ECO:0000256" key="2">
    <source>
        <dbReference type="ARBA" id="ARBA00006495"/>
    </source>
</evidence>
<evidence type="ECO:0000256" key="7">
    <source>
        <dbReference type="ARBA" id="ARBA00022741"/>
    </source>
</evidence>
<evidence type="ECO:0000256" key="6">
    <source>
        <dbReference type="ARBA" id="ARBA00022679"/>
    </source>
</evidence>
<evidence type="ECO:0000259" key="18">
    <source>
        <dbReference type="Pfam" id="PF00288"/>
    </source>
</evidence>
<sequence>MPSFMVSAPGKVILFGEHAVVYNKAAVAAAISLRSYLLVTSPCDPETTTVSLCFPDIGLNHSWDINELPWEAFSAPGKKRHYSDIVTTLDPDLGDALQPHVQDVGAGEPQYVQKTHQASAFTFLYLFLSLRTQNMTSCSYTLRSTIPVGAGLGSSASVTVCLATALLLQMGALENPHRKNPLRNSEFDLEYINRWAFVGEMCHHGNPSGVDNTVSSGGKAIYYQLKNGELPVVTPLLNFPELPLLIVNTKVSRRTAVEVAKVRSLKHAHPVMTEHILNAVHEISKSAYGIFANRGQDCRKLAVIQHLGDLVTVNHSLLLALGVSHPKIERIRALVKHSDVGWTKLTGAGGGGCTITILKPGIGDRNLQSNDSSDVIGSVARKTSQPLLNLRTLLKDEGFESYEATIASNGVSVLWPATLYNGEAIDQETFLKAQGSEGLERLVGMNSKLFHIESDRLGWKSWRQ</sequence>
<name>A0A2T2PDK5_CORCC</name>
<keyword evidence="13 17" id="KW-1207">Sterol metabolism</keyword>
<dbReference type="InterPro" id="IPR006204">
    <property type="entry name" value="GHMP_kinase_N_dom"/>
</dbReference>
<evidence type="ECO:0000256" key="11">
    <source>
        <dbReference type="ARBA" id="ARBA00023011"/>
    </source>
</evidence>
<dbReference type="NCBIfam" id="TIGR00549">
    <property type="entry name" value="mevalon_kin"/>
    <property type="match status" value="1"/>
</dbReference>
<evidence type="ECO:0000259" key="19">
    <source>
        <dbReference type="Pfam" id="PF08544"/>
    </source>
</evidence>
<evidence type="ECO:0000256" key="17">
    <source>
        <dbReference type="RuleBase" id="RU363087"/>
    </source>
</evidence>
<dbReference type="SUPFAM" id="SSF54211">
    <property type="entry name" value="Ribosomal protein S5 domain 2-like"/>
    <property type="match status" value="1"/>
</dbReference>
<dbReference type="STRING" id="1448308.A0A2T2PDK5"/>
<evidence type="ECO:0000313" key="20">
    <source>
        <dbReference type="EMBL" id="PSN75596.1"/>
    </source>
</evidence>
<keyword evidence="12 17" id="KW-0443">Lipid metabolism</keyword>
<dbReference type="PROSITE" id="PS00627">
    <property type="entry name" value="GHMP_KINASES_ATP"/>
    <property type="match status" value="1"/>
</dbReference>
<dbReference type="InterPro" id="IPR013750">
    <property type="entry name" value="GHMP_kinase_C_dom"/>
</dbReference>
<comment type="function">
    <text evidence="17">Mevalonate kinase; part of the second module of ergosterol biosynthesis pathway that includes the middle steps of the pathway. The second module is carried out in the vacuole and involves the formation of farnesyl diphosphate, which is also an important intermediate in the biosynthesis of ubiquinone, dolichol, heme and prenylated proteins.</text>
</comment>
<keyword evidence="4 17" id="KW-0963">Cytoplasm</keyword>
<keyword evidence="9 17" id="KW-0067">ATP-binding</keyword>
<dbReference type="Proteomes" id="UP000240883">
    <property type="component" value="Unassembled WGS sequence"/>
</dbReference>
<evidence type="ECO:0000256" key="10">
    <source>
        <dbReference type="ARBA" id="ARBA00022842"/>
    </source>
</evidence>
<evidence type="ECO:0000256" key="5">
    <source>
        <dbReference type="ARBA" id="ARBA00022516"/>
    </source>
</evidence>
<dbReference type="InterPro" id="IPR036554">
    <property type="entry name" value="GHMP_kinase_C_sf"/>
</dbReference>
<dbReference type="InterPro" id="IPR014721">
    <property type="entry name" value="Ribsml_uS5_D2-typ_fold_subgr"/>
</dbReference>
<protein>
    <recommendedName>
        <fullName evidence="3 17">Mevalonate kinase</fullName>
        <shortName evidence="17">MK</shortName>
        <ecNumber evidence="3 17">2.7.1.36</ecNumber>
    </recommendedName>
</protein>
<evidence type="ECO:0000256" key="8">
    <source>
        <dbReference type="ARBA" id="ARBA00022777"/>
    </source>
</evidence>
<dbReference type="GO" id="GO:0006696">
    <property type="term" value="P:ergosterol biosynthetic process"/>
    <property type="evidence" value="ECO:0007669"/>
    <property type="project" value="TreeGrafter"/>
</dbReference>
<comment type="similarity">
    <text evidence="2 17">Belongs to the GHMP kinase family. Mevalonate kinase subfamily.</text>
</comment>
<dbReference type="FunFam" id="3.30.230.10:FF:000027">
    <property type="entry name" value="Mevalonate kinase"/>
    <property type="match status" value="1"/>
</dbReference>
<dbReference type="InterPro" id="IPR006205">
    <property type="entry name" value="Mev_gal_kin"/>
</dbReference>
<comment type="subcellular location">
    <subcellularLocation>
        <location evidence="1 17">Cytoplasm</location>
    </subcellularLocation>
</comment>
<dbReference type="PANTHER" id="PTHR43290">
    <property type="entry name" value="MEVALONATE KINASE"/>
    <property type="match status" value="1"/>
</dbReference>
<dbReference type="SUPFAM" id="SSF55060">
    <property type="entry name" value="GHMP Kinase, C-terminal domain"/>
    <property type="match status" value="1"/>
</dbReference>
<evidence type="ECO:0000256" key="1">
    <source>
        <dbReference type="ARBA" id="ARBA00004496"/>
    </source>
</evidence>
<dbReference type="InterPro" id="IPR020568">
    <property type="entry name" value="Ribosomal_Su5_D2-typ_SF"/>
</dbReference>
<evidence type="ECO:0000256" key="14">
    <source>
        <dbReference type="ARBA" id="ARBA00023221"/>
    </source>
</evidence>
<evidence type="ECO:0000256" key="4">
    <source>
        <dbReference type="ARBA" id="ARBA00022490"/>
    </source>
</evidence>
<feature type="domain" description="GHMP kinase C-terminal" evidence="19">
    <location>
        <begin position="307"/>
        <end position="359"/>
    </location>
</feature>
<evidence type="ECO:0000256" key="9">
    <source>
        <dbReference type="ARBA" id="ARBA00022840"/>
    </source>
</evidence>
<dbReference type="OrthoDB" id="1652964at2759"/>
<comment type="catalytic activity">
    <reaction evidence="15">
        <text>(R)-mevalonate + ATP = (R)-5-phosphomevalonate + ADP + H(+)</text>
        <dbReference type="Rhea" id="RHEA:17065"/>
        <dbReference type="ChEBI" id="CHEBI:15378"/>
        <dbReference type="ChEBI" id="CHEBI:30616"/>
        <dbReference type="ChEBI" id="CHEBI:36464"/>
        <dbReference type="ChEBI" id="CHEBI:58146"/>
        <dbReference type="ChEBI" id="CHEBI:456216"/>
        <dbReference type="EC" id="2.7.1.36"/>
    </reaction>
    <physiologicalReaction direction="left-to-right" evidence="15">
        <dbReference type="Rhea" id="RHEA:17066"/>
    </physiologicalReaction>
</comment>
<evidence type="ECO:0000256" key="12">
    <source>
        <dbReference type="ARBA" id="ARBA00023098"/>
    </source>
</evidence>
<evidence type="ECO:0000256" key="13">
    <source>
        <dbReference type="ARBA" id="ARBA00023166"/>
    </source>
</evidence>
<dbReference type="EC" id="2.7.1.36" evidence="3 17"/>
<dbReference type="Pfam" id="PF00288">
    <property type="entry name" value="GHMP_kinases_N"/>
    <property type="match status" value="1"/>
</dbReference>
<dbReference type="EMBL" id="KZ678128">
    <property type="protein sequence ID" value="PSN75596.1"/>
    <property type="molecule type" value="Genomic_DNA"/>
</dbReference>
<keyword evidence="11 17" id="KW-0756">Sterol biosynthesis</keyword>
<reference evidence="20 21" key="1">
    <citation type="journal article" date="2018" name="Front. Microbiol.">
        <title>Genome-Wide Analysis of Corynespora cassiicola Leaf Fall Disease Putative Effectors.</title>
        <authorList>
            <person name="Lopez D."/>
            <person name="Ribeiro S."/>
            <person name="Label P."/>
            <person name="Fumanal B."/>
            <person name="Venisse J.S."/>
            <person name="Kohler A."/>
            <person name="de Oliveira R.R."/>
            <person name="Labutti K."/>
            <person name="Lipzen A."/>
            <person name="Lail K."/>
            <person name="Bauer D."/>
            <person name="Ohm R.A."/>
            <person name="Barry K.W."/>
            <person name="Spatafora J."/>
            <person name="Grigoriev I.V."/>
            <person name="Martin F.M."/>
            <person name="Pujade-Renaud V."/>
        </authorList>
    </citation>
    <scope>NUCLEOTIDE SEQUENCE [LARGE SCALE GENOMIC DNA]</scope>
    <source>
        <strain evidence="20 21">Philippines</strain>
    </source>
</reference>
<keyword evidence="17" id="KW-0752">Steroid biosynthesis</keyword>
<keyword evidence="7 17" id="KW-0547">Nucleotide-binding</keyword>
<dbReference type="UniPathway" id="UPA00057">
    <property type="reaction ID" value="UER00098"/>
</dbReference>
<dbReference type="Gene3D" id="3.30.230.10">
    <property type="match status" value="1"/>
</dbReference>
<dbReference type="InterPro" id="IPR006203">
    <property type="entry name" value="GHMP_knse_ATP-bd_CS"/>
</dbReference>
<dbReference type="GO" id="GO:0019287">
    <property type="term" value="P:isopentenyl diphosphate biosynthetic process, mevalonate pathway"/>
    <property type="evidence" value="ECO:0007669"/>
    <property type="project" value="UniProtKB-UniPathway"/>
</dbReference>
<dbReference type="Gene3D" id="3.30.70.890">
    <property type="entry name" value="GHMP kinase, C-terminal domain"/>
    <property type="match status" value="1"/>
</dbReference>
<keyword evidence="14 17" id="KW-0753">Steroid metabolism</keyword>
<evidence type="ECO:0000256" key="3">
    <source>
        <dbReference type="ARBA" id="ARBA00012103"/>
    </source>
</evidence>
<evidence type="ECO:0000313" key="21">
    <source>
        <dbReference type="Proteomes" id="UP000240883"/>
    </source>
</evidence>
<keyword evidence="10" id="KW-0460">Magnesium</keyword>
<evidence type="ECO:0000256" key="15">
    <source>
        <dbReference type="ARBA" id="ARBA00029310"/>
    </source>
</evidence>
<proteinExistence type="inferred from homology"/>
<gene>
    <name evidence="20" type="ORF">BS50DRAFT_628759</name>
</gene>
<dbReference type="GO" id="GO:0004496">
    <property type="term" value="F:mevalonate kinase activity"/>
    <property type="evidence" value="ECO:0007669"/>
    <property type="project" value="UniProtKB-EC"/>
</dbReference>
<dbReference type="AlphaFoldDB" id="A0A2T2PDK5"/>
<evidence type="ECO:0000256" key="16">
    <source>
        <dbReference type="ARBA" id="ARBA00029438"/>
    </source>
</evidence>
<dbReference type="GO" id="GO:0005524">
    <property type="term" value="F:ATP binding"/>
    <property type="evidence" value="ECO:0007669"/>
    <property type="project" value="UniProtKB-KW"/>
</dbReference>
<feature type="domain" description="GHMP kinase N-terminal" evidence="18">
    <location>
        <begin position="136"/>
        <end position="214"/>
    </location>
</feature>
<dbReference type="Pfam" id="PF08544">
    <property type="entry name" value="GHMP_kinases_C"/>
    <property type="match status" value="1"/>
</dbReference>
<keyword evidence="8 17" id="KW-0418">Kinase</keyword>
<dbReference type="PANTHER" id="PTHR43290:SF2">
    <property type="entry name" value="MEVALONATE KINASE"/>
    <property type="match status" value="1"/>
</dbReference>
<keyword evidence="21" id="KW-1185">Reference proteome</keyword>
<keyword evidence="6 17" id="KW-0808">Transferase</keyword>